<evidence type="ECO:0000313" key="2">
    <source>
        <dbReference type="Proteomes" id="UP000819052"/>
    </source>
</evidence>
<proteinExistence type="predicted"/>
<accession>A0ABX0M5B2</accession>
<sequence>MTAQSDPLICQGCGAQLTYAAGLQALQCAYCETVTPIPRAAAMAGKTGQRIIPLSVDDKAFAFGVLRSLSLNHEVPDDMVERAVLSVKASYLPCLAHDVSYTASWTASFTQATNHPGSGNPAVRRHGRRRPAFPGCASWLPSRRSCGRVRRCAAWPSPAHPCWPDACPATRPAGS</sequence>
<protein>
    <submittedName>
        <fullName evidence="1">Uncharacterized protein</fullName>
    </submittedName>
</protein>
<dbReference type="EMBL" id="VVIW01000009">
    <property type="protein sequence ID" value="NHZ41783.1"/>
    <property type="molecule type" value="Genomic_DNA"/>
</dbReference>
<dbReference type="Proteomes" id="UP000819052">
    <property type="component" value="Unassembled WGS sequence"/>
</dbReference>
<comment type="caution">
    <text evidence="1">The sequence shown here is derived from an EMBL/GenBank/DDBJ whole genome shotgun (WGS) entry which is preliminary data.</text>
</comment>
<dbReference type="NCBIfam" id="TIGR01053">
    <property type="entry name" value="LSD1"/>
    <property type="match status" value="1"/>
</dbReference>
<gene>
    <name evidence="1" type="ORF">F1609_16670</name>
</gene>
<organism evidence="1 2">
    <name type="scientific">Massilia aquatica</name>
    <dbReference type="NCBI Taxonomy" id="2609000"/>
    <lineage>
        <taxon>Bacteria</taxon>
        <taxon>Pseudomonadati</taxon>
        <taxon>Pseudomonadota</taxon>
        <taxon>Betaproteobacteria</taxon>
        <taxon>Burkholderiales</taxon>
        <taxon>Oxalobacteraceae</taxon>
        <taxon>Telluria group</taxon>
        <taxon>Massilia</taxon>
    </lineage>
</organism>
<keyword evidence="2" id="KW-1185">Reference proteome</keyword>
<evidence type="ECO:0000313" key="1">
    <source>
        <dbReference type="EMBL" id="NHZ41783.1"/>
    </source>
</evidence>
<reference evidence="1 2" key="1">
    <citation type="submission" date="2019-09" db="EMBL/GenBank/DDBJ databases">
        <title>Taxonomy of Antarctic Massilia spp.: description of Massilia rubra sp. nov., Massilia aquatica sp. nov., Massilia mucilaginosa sp. nov., Massilia frigida sp. nov. isolated from streams, lakes and regoliths.</title>
        <authorList>
            <person name="Holochova P."/>
            <person name="Sedlacek I."/>
            <person name="Kralova S."/>
            <person name="Maslanova I."/>
            <person name="Busse H.-J."/>
            <person name="Stankova E."/>
            <person name="Vrbovska V."/>
            <person name="Kovarovic V."/>
            <person name="Bartak M."/>
            <person name="Svec P."/>
            <person name="Pantucek R."/>
        </authorList>
    </citation>
    <scope>NUCLEOTIDE SEQUENCE [LARGE SCALE GENOMIC DNA]</scope>
    <source>
        <strain evidence="1 2">CCM 8693</strain>
    </source>
</reference>
<name>A0ABX0M5B2_9BURK</name>